<evidence type="ECO:0000313" key="2">
    <source>
        <dbReference type="WBParaSite" id="nRc.2.0.1.t18319-RA"/>
    </source>
</evidence>
<keyword evidence="1" id="KW-1185">Reference proteome</keyword>
<organism evidence="1 2">
    <name type="scientific">Romanomermis culicivorax</name>
    <name type="common">Nematode worm</name>
    <dbReference type="NCBI Taxonomy" id="13658"/>
    <lineage>
        <taxon>Eukaryota</taxon>
        <taxon>Metazoa</taxon>
        <taxon>Ecdysozoa</taxon>
        <taxon>Nematoda</taxon>
        <taxon>Enoplea</taxon>
        <taxon>Dorylaimia</taxon>
        <taxon>Mermithida</taxon>
        <taxon>Mermithoidea</taxon>
        <taxon>Mermithidae</taxon>
        <taxon>Romanomermis</taxon>
    </lineage>
</organism>
<proteinExistence type="predicted"/>
<sequence>MQHTQKVQKRSSAGYNLALKGLKAQPMLQKIDVWRESTIATIGYILKHADHIPNPFCVTGKLCDLEFDEKSNENRKFLMSGI</sequence>
<dbReference type="Proteomes" id="UP000887565">
    <property type="component" value="Unplaced"/>
</dbReference>
<dbReference type="WBParaSite" id="nRc.2.0.1.t18319-RA">
    <property type="protein sequence ID" value="nRc.2.0.1.t18319-RA"/>
    <property type="gene ID" value="nRc.2.0.1.g18319"/>
</dbReference>
<evidence type="ECO:0000313" key="1">
    <source>
        <dbReference type="Proteomes" id="UP000887565"/>
    </source>
</evidence>
<name>A0A915IW59_ROMCU</name>
<dbReference type="AlphaFoldDB" id="A0A915IW59"/>
<protein>
    <submittedName>
        <fullName evidence="2">Uncharacterized protein</fullName>
    </submittedName>
</protein>
<accession>A0A915IW59</accession>
<reference evidence="2" key="1">
    <citation type="submission" date="2022-11" db="UniProtKB">
        <authorList>
            <consortium name="WormBaseParasite"/>
        </authorList>
    </citation>
    <scope>IDENTIFICATION</scope>
</reference>